<name>D3QB68_STANL</name>
<evidence type="ECO:0000256" key="1">
    <source>
        <dbReference type="ARBA" id="ARBA00004370"/>
    </source>
</evidence>
<reference evidence="5 6" key="1">
    <citation type="journal article" date="2009" name="Stand. Genomic Sci.">
        <title>Complete genome sequence of Stackebrandtia nassauensis type strain (LLR-40K-21).</title>
        <authorList>
            <person name="Munk C."/>
            <person name="Lapidus A."/>
            <person name="Copeland A."/>
            <person name="Jando M."/>
            <person name="Mayilraj S."/>
            <person name="Glavina Del Rio T."/>
            <person name="Nolan M."/>
            <person name="Chen F."/>
            <person name="Lucas S."/>
            <person name="Tice H."/>
            <person name="Cheng J.F."/>
            <person name="Han C."/>
            <person name="Detter J.C."/>
            <person name="Bruce D."/>
            <person name="Goodwin L."/>
            <person name="Chain P."/>
            <person name="Pitluck S."/>
            <person name="Goker M."/>
            <person name="Ovchinikova G."/>
            <person name="Pati A."/>
            <person name="Ivanova N."/>
            <person name="Mavromatis K."/>
            <person name="Chen A."/>
            <person name="Palaniappan K."/>
            <person name="Land M."/>
            <person name="Hauser L."/>
            <person name="Chang Y.J."/>
            <person name="Jeffries C.D."/>
            <person name="Bristow J."/>
            <person name="Eisen J.A."/>
            <person name="Markowitz V."/>
            <person name="Hugenholtz P."/>
            <person name="Kyrpides N.C."/>
            <person name="Klenk H.P."/>
        </authorList>
    </citation>
    <scope>NUCLEOTIDE SEQUENCE [LARGE SCALE GENOMIC DNA]</scope>
    <source>
        <strain evidence="6">DSM 44728 / CIP 108903 / NRRL B-16338 / NBRC 102104 / LLR-40K-21</strain>
    </source>
</reference>
<feature type="compositionally biased region" description="Basic and acidic residues" evidence="3">
    <location>
        <begin position="20"/>
        <end position="35"/>
    </location>
</feature>
<evidence type="ECO:0008006" key="7">
    <source>
        <dbReference type="Google" id="ProtNLM"/>
    </source>
</evidence>
<organism evidence="5 6">
    <name type="scientific">Stackebrandtia nassauensis (strain DSM 44728 / CIP 108903 / NRRL B-16338 / NBRC 102104 / LLR-40K-21)</name>
    <dbReference type="NCBI Taxonomy" id="446470"/>
    <lineage>
        <taxon>Bacteria</taxon>
        <taxon>Bacillati</taxon>
        <taxon>Actinomycetota</taxon>
        <taxon>Actinomycetes</taxon>
        <taxon>Glycomycetales</taxon>
        <taxon>Glycomycetaceae</taxon>
        <taxon>Stackebrandtia</taxon>
    </lineage>
</organism>
<dbReference type="RefSeq" id="WP_013016456.1">
    <property type="nucleotide sequence ID" value="NC_013947.1"/>
</dbReference>
<dbReference type="HOGENOM" id="CLU_1085472_0_0_11"/>
<proteinExistence type="predicted"/>
<feature type="transmembrane region" description="Helical" evidence="4">
    <location>
        <begin position="88"/>
        <end position="106"/>
    </location>
</feature>
<evidence type="ECO:0000256" key="4">
    <source>
        <dbReference type="SAM" id="Phobius"/>
    </source>
</evidence>
<keyword evidence="6" id="KW-1185">Reference proteome</keyword>
<evidence type="ECO:0000313" key="6">
    <source>
        <dbReference type="Proteomes" id="UP000000844"/>
    </source>
</evidence>
<feature type="compositionally biased region" description="Low complexity" evidence="3">
    <location>
        <begin position="52"/>
        <end position="68"/>
    </location>
</feature>
<dbReference type="PANTHER" id="PTHR37042:SF4">
    <property type="entry name" value="OUTER MEMBRANE PROTEIN RV1973"/>
    <property type="match status" value="1"/>
</dbReference>
<sequence>MSGYVPRKLRDRSGVTRSKTSRERAVTVEKDEAPKKSSKTTPKSGAKRRPSPRGGSAPRRPSPKSRSSLAGYKREPWSIGEWRHMTKLLSLIALAAVLLAGVTWVGSGNSGLQLAGLFGRSTGELADAKKDARTAAAAMFSYDYRNFGDSVKNGQAHTTGYFSEEYAKTTKKLKKTVVKEEATVESEVVDVATVEADATCSPKKGPSYDGGIEFLAFVNQTTKNKNIEGSRIDKSRVVMCMVYTESGWKTADAKAI</sequence>
<gene>
    <name evidence="5" type="ordered locus">Snas_1175</name>
</gene>
<evidence type="ECO:0000256" key="2">
    <source>
        <dbReference type="ARBA" id="ARBA00023136"/>
    </source>
</evidence>
<dbReference type="GO" id="GO:0016020">
    <property type="term" value="C:membrane"/>
    <property type="evidence" value="ECO:0007669"/>
    <property type="project" value="UniProtKB-SubCell"/>
</dbReference>
<keyword evidence="2 4" id="KW-0472">Membrane</keyword>
<dbReference type="PANTHER" id="PTHR37042">
    <property type="entry name" value="OUTER MEMBRANE PROTEIN RV1973"/>
    <property type="match status" value="1"/>
</dbReference>
<accession>D3QB68</accession>
<comment type="subcellular location">
    <subcellularLocation>
        <location evidence="1">Membrane</location>
    </subcellularLocation>
</comment>
<feature type="region of interest" description="Disordered" evidence="3">
    <location>
        <begin position="1"/>
        <end position="70"/>
    </location>
</feature>
<keyword evidence="4" id="KW-1133">Transmembrane helix</keyword>
<dbReference type="STRING" id="446470.Snas_1175"/>
<keyword evidence="4" id="KW-0812">Transmembrane</keyword>
<dbReference type="eggNOG" id="COG0443">
    <property type="taxonomic scope" value="Bacteria"/>
</dbReference>
<dbReference type="AlphaFoldDB" id="D3QB68"/>
<protein>
    <recommendedName>
        <fullName evidence="7">Mce-associated membrane protein</fullName>
    </recommendedName>
</protein>
<dbReference type="EMBL" id="CP001778">
    <property type="protein sequence ID" value="ADD40885.1"/>
    <property type="molecule type" value="Genomic_DNA"/>
</dbReference>
<dbReference type="OrthoDB" id="3828258at2"/>
<dbReference type="KEGG" id="sna:Snas_1175"/>
<evidence type="ECO:0000256" key="3">
    <source>
        <dbReference type="SAM" id="MobiDB-lite"/>
    </source>
</evidence>
<evidence type="ECO:0000313" key="5">
    <source>
        <dbReference type="EMBL" id="ADD40885.1"/>
    </source>
</evidence>
<dbReference type="Proteomes" id="UP000000844">
    <property type="component" value="Chromosome"/>
</dbReference>